<evidence type="ECO:0000313" key="6">
    <source>
        <dbReference type="Proteomes" id="UP001595699"/>
    </source>
</evidence>
<dbReference type="Proteomes" id="UP001595699">
    <property type="component" value="Unassembled WGS sequence"/>
</dbReference>
<dbReference type="PANTHER" id="PTHR43537:SF45">
    <property type="entry name" value="GNTR FAMILY REGULATORY PROTEIN"/>
    <property type="match status" value="1"/>
</dbReference>
<dbReference type="InterPro" id="IPR008920">
    <property type="entry name" value="TF_FadR/GntR_C"/>
</dbReference>
<dbReference type="PRINTS" id="PR00033">
    <property type="entry name" value="HTHASNC"/>
</dbReference>
<dbReference type="InterPro" id="IPR011711">
    <property type="entry name" value="GntR_C"/>
</dbReference>
<accession>A0ABV7Y1Z0</accession>
<dbReference type="CDD" id="cd07377">
    <property type="entry name" value="WHTH_GntR"/>
    <property type="match status" value="1"/>
</dbReference>
<dbReference type="InterPro" id="IPR000524">
    <property type="entry name" value="Tscrpt_reg_HTH_GntR"/>
</dbReference>
<dbReference type="Gene3D" id="1.10.10.10">
    <property type="entry name" value="Winged helix-like DNA-binding domain superfamily/Winged helix DNA-binding domain"/>
    <property type="match status" value="1"/>
</dbReference>
<dbReference type="SUPFAM" id="SSF46785">
    <property type="entry name" value="Winged helix' DNA-binding domain"/>
    <property type="match status" value="1"/>
</dbReference>
<dbReference type="PRINTS" id="PR00035">
    <property type="entry name" value="HTHGNTR"/>
</dbReference>
<dbReference type="InterPro" id="IPR036388">
    <property type="entry name" value="WH-like_DNA-bd_sf"/>
</dbReference>
<reference evidence="6" key="1">
    <citation type="journal article" date="2019" name="Int. J. Syst. Evol. Microbiol.">
        <title>The Global Catalogue of Microorganisms (GCM) 10K type strain sequencing project: providing services to taxonomists for standard genome sequencing and annotation.</title>
        <authorList>
            <consortium name="The Broad Institute Genomics Platform"/>
            <consortium name="The Broad Institute Genome Sequencing Center for Infectious Disease"/>
            <person name="Wu L."/>
            <person name="Ma J."/>
        </authorList>
    </citation>
    <scope>NUCLEOTIDE SEQUENCE [LARGE SCALE GENOMIC DNA]</scope>
    <source>
        <strain evidence="6">CGMCC 4.7241</strain>
    </source>
</reference>
<dbReference type="SMART" id="SM00895">
    <property type="entry name" value="FCD"/>
    <property type="match status" value="1"/>
</dbReference>
<dbReference type="Pfam" id="PF07729">
    <property type="entry name" value="FCD"/>
    <property type="match status" value="1"/>
</dbReference>
<protein>
    <submittedName>
        <fullName evidence="5">GntR family transcriptional regulator</fullName>
    </submittedName>
</protein>
<dbReference type="InterPro" id="IPR036390">
    <property type="entry name" value="WH_DNA-bd_sf"/>
</dbReference>
<dbReference type="InterPro" id="IPR000485">
    <property type="entry name" value="AsnC-type_HTH_dom"/>
</dbReference>
<keyword evidence="3" id="KW-0804">Transcription</keyword>
<keyword evidence="2" id="KW-0238">DNA-binding</keyword>
<keyword evidence="1" id="KW-0805">Transcription regulation</keyword>
<evidence type="ECO:0000256" key="1">
    <source>
        <dbReference type="ARBA" id="ARBA00023015"/>
    </source>
</evidence>
<name>A0ABV7Y1Z0_9ACTN</name>
<feature type="domain" description="HTH gntR-type" evidence="4">
    <location>
        <begin position="9"/>
        <end position="76"/>
    </location>
</feature>
<keyword evidence="6" id="KW-1185">Reference proteome</keyword>
<dbReference type="SUPFAM" id="SSF48008">
    <property type="entry name" value="GntR ligand-binding domain-like"/>
    <property type="match status" value="1"/>
</dbReference>
<dbReference type="PANTHER" id="PTHR43537">
    <property type="entry name" value="TRANSCRIPTIONAL REGULATOR, GNTR FAMILY"/>
    <property type="match status" value="1"/>
</dbReference>
<proteinExistence type="predicted"/>
<dbReference type="PROSITE" id="PS50949">
    <property type="entry name" value="HTH_GNTR"/>
    <property type="match status" value="1"/>
</dbReference>
<evidence type="ECO:0000256" key="3">
    <source>
        <dbReference type="ARBA" id="ARBA00023163"/>
    </source>
</evidence>
<gene>
    <name evidence="5" type="ORF">ACFOUW_00310</name>
</gene>
<dbReference type="EMBL" id="JBHRZH010000001">
    <property type="protein sequence ID" value="MFC3759266.1"/>
    <property type="molecule type" value="Genomic_DNA"/>
</dbReference>
<dbReference type="SMART" id="SM00345">
    <property type="entry name" value="HTH_GNTR"/>
    <property type="match status" value="1"/>
</dbReference>
<dbReference type="RefSeq" id="WP_205122326.1">
    <property type="nucleotide sequence ID" value="NZ_JAFBCM010000001.1"/>
</dbReference>
<organism evidence="5 6">
    <name type="scientific">Tenggerimyces flavus</name>
    <dbReference type="NCBI Taxonomy" id="1708749"/>
    <lineage>
        <taxon>Bacteria</taxon>
        <taxon>Bacillati</taxon>
        <taxon>Actinomycetota</taxon>
        <taxon>Actinomycetes</taxon>
        <taxon>Propionibacteriales</taxon>
        <taxon>Nocardioidaceae</taxon>
        <taxon>Tenggerimyces</taxon>
    </lineage>
</organism>
<evidence type="ECO:0000256" key="2">
    <source>
        <dbReference type="ARBA" id="ARBA00023125"/>
    </source>
</evidence>
<sequence>MSPDRLEPQSLVALATDAIRAMILEGELGPGDRLREEQLAERLGISRPPLREALRLLEREGLVVATPRRGVAVTELSDQDVREILTLRSALERLAVELGVPVTDEERLEDCRKALAEMEKSARDEDRAGLVERGYAFHSSIVALAGHRRLLALYHSLHDQLLLCMAMNLYARENFYEDLLTHVERHRQLLEVIEAGDPDAVLEALAAHGERSFTKHARKQDPPE</sequence>
<dbReference type="Pfam" id="PF00392">
    <property type="entry name" value="GntR"/>
    <property type="match status" value="1"/>
</dbReference>
<evidence type="ECO:0000259" key="4">
    <source>
        <dbReference type="PROSITE" id="PS50949"/>
    </source>
</evidence>
<comment type="caution">
    <text evidence="5">The sequence shown here is derived from an EMBL/GenBank/DDBJ whole genome shotgun (WGS) entry which is preliminary data.</text>
</comment>
<dbReference type="Gene3D" id="1.20.120.530">
    <property type="entry name" value="GntR ligand-binding domain-like"/>
    <property type="match status" value="1"/>
</dbReference>
<evidence type="ECO:0000313" key="5">
    <source>
        <dbReference type="EMBL" id="MFC3759266.1"/>
    </source>
</evidence>